<evidence type="ECO:0000256" key="6">
    <source>
        <dbReference type="SAM" id="MobiDB-lite"/>
    </source>
</evidence>
<dbReference type="SUPFAM" id="SSF57701">
    <property type="entry name" value="Zn2/Cys6 DNA-binding domain"/>
    <property type="match status" value="1"/>
</dbReference>
<feature type="compositionally biased region" description="Low complexity" evidence="6">
    <location>
        <begin position="103"/>
        <end position="113"/>
    </location>
</feature>
<evidence type="ECO:0000259" key="7">
    <source>
        <dbReference type="PROSITE" id="PS50048"/>
    </source>
</evidence>
<dbReference type="GeneID" id="25314118"/>
<protein>
    <recommendedName>
        <fullName evidence="7">Zn(2)-C6 fungal-type domain-containing protein</fullName>
    </recommendedName>
</protein>
<dbReference type="InterPro" id="IPR036864">
    <property type="entry name" value="Zn2-C6_fun-type_DNA-bd_sf"/>
</dbReference>
<keyword evidence="5" id="KW-0539">Nucleus</keyword>
<evidence type="ECO:0000256" key="4">
    <source>
        <dbReference type="ARBA" id="ARBA00023163"/>
    </source>
</evidence>
<dbReference type="GO" id="GO:0005634">
    <property type="term" value="C:nucleus"/>
    <property type="evidence" value="ECO:0007669"/>
    <property type="project" value="UniProtKB-SubCell"/>
</dbReference>
<evidence type="ECO:0000256" key="3">
    <source>
        <dbReference type="ARBA" id="ARBA00023125"/>
    </source>
</evidence>
<feature type="domain" description="Zn(2)-C6 fungal-type" evidence="7">
    <location>
        <begin position="23"/>
        <end position="53"/>
    </location>
</feature>
<dbReference type="PANTHER" id="PTHR37534:SF49">
    <property type="entry name" value="LYSINE BIOSYNTHESIS REGULATORY PROTEIN LYS14"/>
    <property type="match status" value="1"/>
</dbReference>
<dbReference type="EMBL" id="LASV01000072">
    <property type="protein sequence ID" value="KKA24228.1"/>
    <property type="molecule type" value="Genomic_DNA"/>
</dbReference>
<organism evidence="8 9">
    <name type="scientific">Rasamsonia emersonii (strain ATCC 16479 / CBS 393.64 / IMI 116815)</name>
    <dbReference type="NCBI Taxonomy" id="1408163"/>
    <lineage>
        <taxon>Eukaryota</taxon>
        <taxon>Fungi</taxon>
        <taxon>Dikarya</taxon>
        <taxon>Ascomycota</taxon>
        <taxon>Pezizomycotina</taxon>
        <taxon>Eurotiomycetes</taxon>
        <taxon>Eurotiomycetidae</taxon>
        <taxon>Eurotiales</taxon>
        <taxon>Trichocomaceae</taxon>
        <taxon>Rasamsonia</taxon>
    </lineage>
</organism>
<dbReference type="PROSITE" id="PS50048">
    <property type="entry name" value="ZN2_CY6_FUNGAL_2"/>
    <property type="match status" value="1"/>
</dbReference>
<dbReference type="Proteomes" id="UP000053958">
    <property type="component" value="Unassembled WGS sequence"/>
</dbReference>
<sequence>MDSPRSTKPAQQQPPVKRRSRTGCQTCKRRRVKCDEHRDVCNNCTRLHLVCQYDNPNSQSGKTRLRPIAAGRRRSSVSQGVSRVIPLPSYGPQDPLSPTRGVSESSPLNSNSSTQGIKTLPTDLTTPRNDATATPVLPNDIGVATAPVFGGQGPVDLDAWDLGLLGDSSFWPHVTFNGPLDNNPVTQQTALPFETAGSCHSTVKTPRSVPITVTPGSGVTSGELTLLRHLADFAVPPILIGVEPRWNSARVSLLRLANSSPVVRHAICAFSALSFAGSPEASKNSVPSSTHYYELGLSEIREILERVSDKVDATTHEVILASVFFLCYVELTTTSVPTNTYELLRRAHSISNTVQRPLTVLGAQLRTWLKLLDAKVVSAGGDGAHLLITPDVQDLEGFGDGVSPVNDQDADPSNGDEAAILETEDILYNSLNRLAYNFYLQVLTFSGRIAQLDQWHRSRGTVADEFEVMCAADKIVKDLGALWTRRPAIIDLADKGDQLRQHLSQDLAAKIEQNLRTYCANFYACYIHLQRVAYVHLPSTPQAKRALDKIIHFARLSVNEGRTLSISMMWPLMMAGCECEDSETREWIIQCIEGMKGSVSNASRTAQLVREVVRRQQKEGKRQNARAVMQELFGTVFAII</sequence>
<dbReference type="InterPro" id="IPR001138">
    <property type="entry name" value="Zn2Cys6_DnaBD"/>
</dbReference>
<dbReference type="InterPro" id="IPR021858">
    <property type="entry name" value="Fun_TF"/>
</dbReference>
<proteinExistence type="predicted"/>
<dbReference type="GO" id="GO:0000981">
    <property type="term" value="F:DNA-binding transcription factor activity, RNA polymerase II-specific"/>
    <property type="evidence" value="ECO:0007669"/>
    <property type="project" value="InterPro"/>
</dbReference>
<dbReference type="PANTHER" id="PTHR37534">
    <property type="entry name" value="TRANSCRIPTIONAL ACTIVATOR PROTEIN UGA3"/>
    <property type="match status" value="1"/>
</dbReference>
<comment type="caution">
    <text evidence="8">The sequence shown here is derived from an EMBL/GenBank/DDBJ whole genome shotgun (WGS) entry which is preliminary data.</text>
</comment>
<name>A0A0F4Z2X9_RASE3</name>
<keyword evidence="9" id="KW-1185">Reference proteome</keyword>
<dbReference type="PROSITE" id="PS00463">
    <property type="entry name" value="ZN2_CY6_FUNGAL_1"/>
    <property type="match status" value="1"/>
</dbReference>
<dbReference type="Pfam" id="PF11951">
    <property type="entry name" value="Fungal_trans_2"/>
    <property type="match status" value="2"/>
</dbReference>
<dbReference type="CDD" id="cd00067">
    <property type="entry name" value="GAL4"/>
    <property type="match status" value="1"/>
</dbReference>
<dbReference type="AlphaFoldDB" id="A0A0F4Z2X9"/>
<dbReference type="GO" id="GO:0008270">
    <property type="term" value="F:zinc ion binding"/>
    <property type="evidence" value="ECO:0007669"/>
    <property type="project" value="InterPro"/>
</dbReference>
<keyword evidence="3" id="KW-0238">DNA-binding</keyword>
<dbReference type="GO" id="GO:0000976">
    <property type="term" value="F:transcription cis-regulatory region binding"/>
    <property type="evidence" value="ECO:0007669"/>
    <property type="project" value="TreeGrafter"/>
</dbReference>
<evidence type="ECO:0000313" key="9">
    <source>
        <dbReference type="Proteomes" id="UP000053958"/>
    </source>
</evidence>
<evidence type="ECO:0000313" key="8">
    <source>
        <dbReference type="EMBL" id="KKA24228.1"/>
    </source>
</evidence>
<evidence type="ECO:0000256" key="5">
    <source>
        <dbReference type="ARBA" id="ARBA00023242"/>
    </source>
</evidence>
<dbReference type="Pfam" id="PF00172">
    <property type="entry name" value="Zn_clus"/>
    <property type="match status" value="1"/>
</dbReference>
<feature type="region of interest" description="Disordered" evidence="6">
    <location>
        <begin position="1"/>
        <end position="23"/>
    </location>
</feature>
<dbReference type="Gene3D" id="4.10.240.10">
    <property type="entry name" value="Zn(2)-C6 fungal-type DNA-binding domain"/>
    <property type="match status" value="1"/>
</dbReference>
<reference evidence="8 9" key="1">
    <citation type="submission" date="2015-04" db="EMBL/GenBank/DDBJ databases">
        <authorList>
            <person name="Heijne W.H."/>
            <person name="Fedorova N.D."/>
            <person name="Nierman W.C."/>
            <person name="Vollebregt A.W."/>
            <person name="Zhao Z."/>
            <person name="Wu L."/>
            <person name="Kumar M."/>
            <person name="Stam H."/>
            <person name="van den Berg M.A."/>
            <person name="Pel H.J."/>
        </authorList>
    </citation>
    <scope>NUCLEOTIDE SEQUENCE [LARGE SCALE GENOMIC DNA]</scope>
    <source>
        <strain evidence="8 9">CBS 393.64</strain>
    </source>
</reference>
<gene>
    <name evidence="8" type="ORF">T310_1767</name>
</gene>
<comment type="subcellular location">
    <subcellularLocation>
        <location evidence="1">Nucleus</location>
    </subcellularLocation>
</comment>
<evidence type="ECO:0000256" key="1">
    <source>
        <dbReference type="ARBA" id="ARBA00004123"/>
    </source>
</evidence>
<dbReference type="RefSeq" id="XP_013330840.1">
    <property type="nucleotide sequence ID" value="XM_013475386.1"/>
</dbReference>
<keyword evidence="4" id="KW-0804">Transcription</keyword>
<feature type="compositionally biased region" description="Polar residues" evidence="6">
    <location>
        <begin position="114"/>
        <end position="129"/>
    </location>
</feature>
<feature type="region of interest" description="Disordered" evidence="6">
    <location>
        <begin position="55"/>
        <end position="129"/>
    </location>
</feature>
<feature type="compositionally biased region" description="Polar residues" evidence="6">
    <location>
        <begin position="1"/>
        <end position="14"/>
    </location>
</feature>
<keyword evidence="2" id="KW-0805">Transcription regulation</keyword>
<dbReference type="OrthoDB" id="648861at2759"/>
<dbReference type="STRING" id="1408163.A0A0F4Z2X9"/>
<dbReference type="SMART" id="SM00066">
    <property type="entry name" value="GAL4"/>
    <property type="match status" value="1"/>
</dbReference>
<accession>A0A0F4Z2X9</accession>
<dbReference type="GO" id="GO:0045944">
    <property type="term" value="P:positive regulation of transcription by RNA polymerase II"/>
    <property type="evidence" value="ECO:0007669"/>
    <property type="project" value="TreeGrafter"/>
</dbReference>
<evidence type="ECO:0000256" key="2">
    <source>
        <dbReference type="ARBA" id="ARBA00023015"/>
    </source>
</evidence>